<dbReference type="Gene3D" id="3.30.420.10">
    <property type="entry name" value="Ribonuclease H-like superfamily/Ribonuclease H"/>
    <property type="match status" value="1"/>
</dbReference>
<dbReference type="GO" id="GO:0045004">
    <property type="term" value="P:DNA replication proofreading"/>
    <property type="evidence" value="ECO:0007669"/>
    <property type="project" value="TreeGrafter"/>
</dbReference>
<dbReference type="PANTHER" id="PTHR10670:SF0">
    <property type="entry name" value="DNA POLYMERASE EPSILON CATALYTIC SUBUNIT A"/>
    <property type="match status" value="1"/>
</dbReference>
<dbReference type="InterPro" id="IPR036397">
    <property type="entry name" value="RNaseH_sf"/>
</dbReference>
<dbReference type="GO" id="GO:0000166">
    <property type="term" value="F:nucleotide binding"/>
    <property type="evidence" value="ECO:0007669"/>
    <property type="project" value="InterPro"/>
</dbReference>
<dbReference type="FunFam" id="1.10.132.60:FF:000002">
    <property type="entry name" value="DNA polymerase epsilon catalytic subunit"/>
    <property type="match status" value="1"/>
</dbReference>
<evidence type="ECO:0000313" key="22">
    <source>
        <dbReference type="EMBL" id="TEB29612.1"/>
    </source>
</evidence>
<dbReference type="InterPro" id="IPR043502">
    <property type="entry name" value="DNA/RNA_pol_sf"/>
</dbReference>
<keyword evidence="6 19" id="KW-0548">Nucleotidyltransferase</keyword>
<evidence type="ECO:0000256" key="5">
    <source>
        <dbReference type="ARBA" id="ARBA00022679"/>
    </source>
</evidence>
<evidence type="ECO:0000313" key="23">
    <source>
        <dbReference type="Proteomes" id="UP000298030"/>
    </source>
</evidence>
<evidence type="ECO:0000256" key="19">
    <source>
        <dbReference type="RuleBase" id="RU365029"/>
    </source>
</evidence>
<dbReference type="InterPro" id="IPR029703">
    <property type="entry name" value="POL2"/>
</dbReference>
<dbReference type="CDD" id="cd05535">
    <property type="entry name" value="POLBc_epsilon"/>
    <property type="match status" value="1"/>
</dbReference>
<dbReference type="InterPro" id="IPR042087">
    <property type="entry name" value="DNA_pol_B_thumb"/>
</dbReference>
<reference evidence="22 23" key="1">
    <citation type="journal article" date="2019" name="Nat. Ecol. Evol.">
        <title>Megaphylogeny resolves global patterns of mushroom evolution.</title>
        <authorList>
            <person name="Varga T."/>
            <person name="Krizsan K."/>
            <person name="Foldi C."/>
            <person name="Dima B."/>
            <person name="Sanchez-Garcia M."/>
            <person name="Sanchez-Ramirez S."/>
            <person name="Szollosi G.J."/>
            <person name="Szarkandi J.G."/>
            <person name="Papp V."/>
            <person name="Albert L."/>
            <person name="Andreopoulos W."/>
            <person name="Angelini C."/>
            <person name="Antonin V."/>
            <person name="Barry K.W."/>
            <person name="Bougher N.L."/>
            <person name="Buchanan P."/>
            <person name="Buyck B."/>
            <person name="Bense V."/>
            <person name="Catcheside P."/>
            <person name="Chovatia M."/>
            <person name="Cooper J."/>
            <person name="Damon W."/>
            <person name="Desjardin D."/>
            <person name="Finy P."/>
            <person name="Geml J."/>
            <person name="Haridas S."/>
            <person name="Hughes K."/>
            <person name="Justo A."/>
            <person name="Karasinski D."/>
            <person name="Kautmanova I."/>
            <person name="Kiss B."/>
            <person name="Kocsube S."/>
            <person name="Kotiranta H."/>
            <person name="LaButti K.M."/>
            <person name="Lechner B.E."/>
            <person name="Liimatainen K."/>
            <person name="Lipzen A."/>
            <person name="Lukacs Z."/>
            <person name="Mihaltcheva S."/>
            <person name="Morgado L.N."/>
            <person name="Niskanen T."/>
            <person name="Noordeloos M.E."/>
            <person name="Ohm R.A."/>
            <person name="Ortiz-Santana B."/>
            <person name="Ovrebo C."/>
            <person name="Racz N."/>
            <person name="Riley R."/>
            <person name="Savchenko A."/>
            <person name="Shiryaev A."/>
            <person name="Soop K."/>
            <person name="Spirin V."/>
            <person name="Szebenyi C."/>
            <person name="Tomsovsky M."/>
            <person name="Tulloss R.E."/>
            <person name="Uehling J."/>
            <person name="Grigoriev I.V."/>
            <person name="Vagvolgyi C."/>
            <person name="Papp T."/>
            <person name="Martin F.M."/>
            <person name="Miettinen O."/>
            <person name="Hibbett D.S."/>
            <person name="Nagy L.G."/>
        </authorList>
    </citation>
    <scope>NUCLEOTIDE SEQUENCE [LARGE SCALE GENOMIC DNA]</scope>
    <source>
        <strain evidence="22 23">FP101781</strain>
    </source>
</reference>
<keyword evidence="23" id="KW-1185">Reference proteome</keyword>
<evidence type="ECO:0000256" key="1">
    <source>
        <dbReference type="ARBA" id="ARBA00001966"/>
    </source>
</evidence>
<keyword evidence="13 19" id="KW-0411">Iron-sulfur</keyword>
<feature type="compositionally biased region" description="Acidic residues" evidence="20">
    <location>
        <begin position="1224"/>
        <end position="1238"/>
    </location>
</feature>
<keyword evidence="5 19" id="KW-0808">Transferase</keyword>
<evidence type="ECO:0000256" key="2">
    <source>
        <dbReference type="ARBA" id="ARBA00004123"/>
    </source>
</evidence>
<evidence type="ECO:0000256" key="11">
    <source>
        <dbReference type="ARBA" id="ARBA00022932"/>
    </source>
</evidence>
<dbReference type="GO" id="GO:0000278">
    <property type="term" value="P:mitotic cell cycle"/>
    <property type="evidence" value="ECO:0007669"/>
    <property type="project" value="TreeGrafter"/>
</dbReference>
<organism evidence="22 23">
    <name type="scientific">Coprinellus micaceus</name>
    <name type="common">Glistening ink-cap mushroom</name>
    <name type="synonym">Coprinus micaceus</name>
    <dbReference type="NCBI Taxonomy" id="71717"/>
    <lineage>
        <taxon>Eukaryota</taxon>
        <taxon>Fungi</taxon>
        <taxon>Dikarya</taxon>
        <taxon>Basidiomycota</taxon>
        <taxon>Agaricomycotina</taxon>
        <taxon>Agaricomycetes</taxon>
        <taxon>Agaricomycetidae</taxon>
        <taxon>Agaricales</taxon>
        <taxon>Agaricineae</taxon>
        <taxon>Psathyrellaceae</taxon>
        <taxon>Coprinellus</taxon>
    </lineage>
</organism>
<feature type="compositionally biased region" description="Basic residues" evidence="20">
    <location>
        <begin position="25"/>
        <end position="35"/>
    </location>
</feature>
<feature type="region of interest" description="Disordered" evidence="20">
    <location>
        <begin position="1249"/>
        <end position="1278"/>
    </location>
</feature>
<comment type="subcellular location">
    <subcellularLocation>
        <location evidence="2 19">Nucleus</location>
    </subcellularLocation>
</comment>
<keyword evidence="11 19" id="KW-0239">DNA-directed DNA polymerase</keyword>
<dbReference type="SUPFAM" id="SSF56672">
    <property type="entry name" value="DNA/RNA polymerases"/>
    <property type="match status" value="1"/>
</dbReference>
<dbReference type="Pfam" id="PF08490">
    <property type="entry name" value="DUF1744"/>
    <property type="match status" value="1"/>
</dbReference>
<dbReference type="SMART" id="SM00486">
    <property type="entry name" value="POLBc"/>
    <property type="match status" value="1"/>
</dbReference>
<keyword evidence="7 19" id="KW-0235">DNA replication</keyword>
<dbReference type="InterPro" id="IPR054475">
    <property type="entry name" value="Znf-DPOE"/>
</dbReference>
<keyword evidence="10 19" id="KW-0862">Zinc</keyword>
<dbReference type="GO" id="GO:0008310">
    <property type="term" value="F:single-stranded DNA 3'-5' DNA exonuclease activity"/>
    <property type="evidence" value="ECO:0007669"/>
    <property type="project" value="TreeGrafter"/>
</dbReference>
<evidence type="ECO:0000256" key="16">
    <source>
        <dbReference type="ARBA" id="ARBA00049244"/>
    </source>
</evidence>
<evidence type="ECO:0000256" key="12">
    <source>
        <dbReference type="ARBA" id="ARBA00023004"/>
    </source>
</evidence>
<evidence type="ECO:0000256" key="4">
    <source>
        <dbReference type="ARBA" id="ARBA00022485"/>
    </source>
</evidence>
<comment type="subunit">
    <text evidence="18">Heterotetramer. Consists of 4 subunits: POL2, DPB2, DPB3 and DPB4.</text>
</comment>
<evidence type="ECO:0000259" key="21">
    <source>
        <dbReference type="SMART" id="SM01159"/>
    </source>
</evidence>
<keyword evidence="12 19" id="KW-0408">Iron</keyword>
<evidence type="ECO:0000256" key="15">
    <source>
        <dbReference type="ARBA" id="ARBA00023242"/>
    </source>
</evidence>
<feature type="region of interest" description="Disordered" evidence="20">
    <location>
        <begin position="1219"/>
        <end position="1238"/>
    </location>
</feature>
<dbReference type="Pfam" id="PF22634">
    <property type="entry name" value="POL2_thumb"/>
    <property type="match status" value="1"/>
</dbReference>
<gene>
    <name evidence="22" type="ORF">FA13DRAFT_1734395</name>
</gene>
<dbReference type="GO" id="GO:0008270">
    <property type="term" value="F:zinc ion binding"/>
    <property type="evidence" value="ECO:0007669"/>
    <property type="project" value="UniProtKB-KW"/>
</dbReference>
<evidence type="ECO:0000256" key="3">
    <source>
        <dbReference type="ARBA" id="ARBA00005755"/>
    </source>
</evidence>
<evidence type="ECO:0000256" key="13">
    <source>
        <dbReference type="ARBA" id="ARBA00023014"/>
    </source>
</evidence>
<evidence type="ECO:0000256" key="14">
    <source>
        <dbReference type="ARBA" id="ARBA00023125"/>
    </source>
</evidence>
<dbReference type="InterPro" id="IPR023211">
    <property type="entry name" value="DNA_pol_palm_dom_sf"/>
</dbReference>
<dbReference type="GO" id="GO:0006297">
    <property type="term" value="P:nucleotide-excision repair, DNA gap filling"/>
    <property type="evidence" value="ECO:0007669"/>
    <property type="project" value="TreeGrafter"/>
</dbReference>
<proteinExistence type="inferred from homology"/>
<keyword evidence="8 19" id="KW-0479">Metal-binding</keyword>
<dbReference type="FunFam" id="3.90.1600.10:FF:000006">
    <property type="entry name" value="DNA polymerase epsilon catalytic subunit"/>
    <property type="match status" value="1"/>
</dbReference>
<evidence type="ECO:0000256" key="17">
    <source>
        <dbReference type="ARBA" id="ARBA00057054"/>
    </source>
</evidence>
<evidence type="ECO:0000256" key="10">
    <source>
        <dbReference type="ARBA" id="ARBA00022833"/>
    </source>
</evidence>
<dbReference type="EC" id="2.7.7.7" evidence="19"/>
<comment type="caution">
    <text evidence="22">The sequence shown here is derived from an EMBL/GenBank/DDBJ whole genome shotgun (WGS) entry which is preliminary data.</text>
</comment>
<dbReference type="InterPro" id="IPR012337">
    <property type="entry name" value="RNaseH-like_sf"/>
</dbReference>
<keyword evidence="4 19" id="KW-0004">4Fe-4S</keyword>
<dbReference type="InterPro" id="IPR013697">
    <property type="entry name" value="DNA_pol_e_suA_C"/>
</dbReference>
<dbReference type="FunFam" id="3.30.420.10:FF:000010">
    <property type="entry name" value="DNA polymerase epsilon catalytic subunit"/>
    <property type="match status" value="1"/>
</dbReference>
<dbReference type="InterPro" id="IPR006172">
    <property type="entry name" value="DNA-dir_DNA_pol_B"/>
</dbReference>
<comment type="catalytic activity">
    <reaction evidence="16 19">
        <text>DNA(n) + a 2'-deoxyribonucleoside 5'-triphosphate = DNA(n+1) + diphosphate</text>
        <dbReference type="Rhea" id="RHEA:22508"/>
        <dbReference type="Rhea" id="RHEA-COMP:17339"/>
        <dbReference type="Rhea" id="RHEA-COMP:17340"/>
        <dbReference type="ChEBI" id="CHEBI:33019"/>
        <dbReference type="ChEBI" id="CHEBI:61560"/>
        <dbReference type="ChEBI" id="CHEBI:173112"/>
        <dbReference type="EC" id="2.7.7.7"/>
    </reaction>
</comment>
<dbReference type="GO" id="GO:0003887">
    <property type="term" value="F:DNA-directed DNA polymerase activity"/>
    <property type="evidence" value="ECO:0007669"/>
    <property type="project" value="UniProtKB-KW"/>
</dbReference>
<dbReference type="GO" id="GO:0008622">
    <property type="term" value="C:epsilon DNA polymerase complex"/>
    <property type="evidence" value="ECO:0007669"/>
    <property type="project" value="InterPro"/>
</dbReference>
<dbReference type="SMART" id="SM01159">
    <property type="entry name" value="DUF1744"/>
    <property type="match status" value="1"/>
</dbReference>
<dbReference type="GO" id="GO:0006287">
    <property type="term" value="P:base-excision repair, gap-filling"/>
    <property type="evidence" value="ECO:0007669"/>
    <property type="project" value="TreeGrafter"/>
</dbReference>
<dbReference type="CDD" id="cd05779">
    <property type="entry name" value="DNA_polB_epsilon_exo"/>
    <property type="match status" value="1"/>
</dbReference>
<sequence length="2242" mass="254852">MGRGGRGNFGLSSSRVRFNGGNRGFRGRGSFRGRGRGGGSGAAGGPDRPAPVREEDGTQLAEKFERIGLSDEIDEKLGFGRVQDGPRKEGWLINMHPTTLKDPDWPGGKSAVDYYFIQDDGGSFKVTLKYEPYFCIGCKAGTEGIVEEWLKKHFEGVLATVSRIHKEDLSLPNHLMGHRRILLRLSFRNITDLLAVRRELLPLALANGAKRDAVDAYAEVIRATANMDIEVEFEKELEGGESWESAAAASTSKASNADAKECIIDIREYDVPYYLRVAIDKDVRVGLWYSITFNAGEATFARIPERVKRADPVVMAYDIETTKAPLKFPDQAIDQVMMISYMVDGQGYLITNREIVSEDIEDFEYTPKEGYEGPFIVFNEPDEAGTIKRFFSHIQEVKPTVMATFNGDFFDFPFLYARAKVNGIDMFLETGFAIDMEEEYKSRTCVHMDCFRWVKRDSYLPQGSQGLKAVTQAKLGYNPIELDPELMTPYAMEQPQVLAQYSVSDAVATYYLYMKYVHPFIFSLCNIIPLCPDEVLRKEVEAYINDIIMPNKHEEAHGNQYDGHLLSSETYVGGHVEALEAGVFRSDIPTNFKIVPEAVQQLIDDLDAALKFCIVEESKASLDDVTNYDEVKSQIQSMLEVMRDNPNRVDSPLIYHLDVAAMYPNIMLSNRLQPDSMVDESVCAVCDFNRPGKTCDRRLEWAWRGEYFPAHRDEFNMIKHALNQETFPGKKPHDPQRRFTDLSAAEQTALLHKRLGDYSRRVYKKTKETKVETRVSIVCQRENPFYVDTVRRFRDRRYEYKGLHKTWKKNLDNVVSEGKGIAEVDEAKKMIVLYDSLQLAHKCILNSFYGYVMRKGARWHSMEMAGITCLTGATIIQMARALVEQIGRPLELDTDGIWCMLPGVFPENFKFKLKTGKTLFFSYPCTMLNHLVHAQFTNDQYHDLNTETGEYDIHSENSIFFELDGPYKAMILPSSKEEDKLLKKRYAVFNDDGSLAELKGFEVKRRGELQLIKIFQTQIFERFLLGGTLTECYAAVAQTADQWLDILYSKAEMLTDEELVDLIAENRSMSKTLAEYAGQKSTSISTAKRLAEFLGDQMVKDKGLACKFIISAKPIGSPVTDRAVPVAIFSAEESIKRTYLRKWLKDNSLANFDLRSILDWGYYIERLGSVIQKLITIPAAMQKVPNPVPRVRHPDWLFRRVAGQVDKFKQNKMTDFFKLKGAEEENDGEEETQPADVDMEDVSNAKPVKKGFTVKPHKSKKNLITPNEDEGEDAPPADPIQHYYAFVRSRRSKWQKIHQRRWGDATTDTVTPSMFKSSRLRPTTASTWDIVQIRASKTPGRFILWILVDGAKLTPVPLRVAREFYVHFKKPTGHEELFQPQFYAYEKVTRNLPHDLPCQNLYKVTVREDVYQEIQEHFIDLTNDPNVDGVFELQVPLVVRPLLKLGTTCMADSMSISLGRAQQVGLDLHQLDRARRPSSGPKYLVGGRNAQFIFLYHATTSNNAVQVFAVFYPNSSVRLHVVDPAVRRQPIPNLTETYTTLLEKQRQTYGSESVSYPPTLNFETVYHSNDTTALKAISREFGLLEDKSLIVVLSSARDVTYFERLLPKLAKFPVLTMSPARNAHILNGLPWQTNAGLKVVKRYLSLGPWMDRMVALSDYYDIPIGHVEGDTPLMLADIAFARRLIQQDTVLWWSPSDQPDLGGIEGDLLSLEDLPRTDFLSPGVYTNVCLQVTVRNLAVNSVLQSIMVNELEGSGGSTAFDSVSHTIDEYKNGESQRDITLGGSQISTHTFNILKNLVKGWLLDKIQGEGQSPASLVIDHFWRWITSKASQLYDPSLHKFVHGLMRKTFIQLLAEFKRLGSHVVYADFSTILLATSKPPGTAHAYATYITTAVTSHELFQHIYLNTERFYDFLVYMDRANMGGIVCEDPLAVEPPAELPIEMRWNIAEFLPLALHSDFDTAIQYFIIELMGIKKKINCNTRVPLRPIQLAPPDGTQPQDSSKTQEVTMVVEFIQRKLTRKMLRIVGAVQDRQQDDAMNPESDGMFEFPTLPGAHLHMTNPILEFVKFTCAVFSLSKEYRVEIGVLKRNLLELINVKEFSQDAIYRNPCEPLKLPNVPCRHCDALRDFDFCRDQDLIPNGLDLNPRWACTNCGGEYDKIAIEFSLIDLARSLEKRFARQDLKCTKCQQIQSDNISKYCQCSGAYQMTLNKAEARKTLKTIVNVSREYKLTRLKEVAQTMLNAW</sequence>
<dbReference type="Proteomes" id="UP000298030">
    <property type="component" value="Unassembled WGS sequence"/>
</dbReference>
<dbReference type="SUPFAM" id="SSF53098">
    <property type="entry name" value="Ribonuclease H-like"/>
    <property type="match status" value="1"/>
</dbReference>
<evidence type="ECO:0000256" key="6">
    <source>
        <dbReference type="ARBA" id="ARBA00022695"/>
    </source>
</evidence>
<keyword evidence="14 19" id="KW-0238">DNA-binding</keyword>
<evidence type="ECO:0000256" key="8">
    <source>
        <dbReference type="ARBA" id="ARBA00022723"/>
    </source>
</evidence>
<comment type="function">
    <text evidence="17 19">DNA polymerase II participates in chromosomal DNA replication.</text>
</comment>
<feature type="domain" description="DNA polymerase epsilon catalytic subunit A C-terminal" evidence="21">
    <location>
        <begin position="1533"/>
        <end position="1924"/>
    </location>
</feature>
<dbReference type="EMBL" id="QPFP01000026">
    <property type="protein sequence ID" value="TEB29612.1"/>
    <property type="molecule type" value="Genomic_DNA"/>
</dbReference>
<keyword evidence="15 19" id="KW-0539">Nucleus</keyword>
<dbReference type="Pfam" id="PF22912">
    <property type="entry name" value="zf-DPOE"/>
    <property type="match status" value="1"/>
</dbReference>
<dbReference type="Gene3D" id="1.10.132.60">
    <property type="entry name" value="DNA polymerase family B, C-terminal domain"/>
    <property type="match status" value="1"/>
</dbReference>
<dbReference type="OrthoDB" id="10060449at2759"/>
<dbReference type="InterPro" id="IPR006133">
    <property type="entry name" value="DNA-dir_DNA_pol_B_exonuc"/>
</dbReference>
<dbReference type="GO" id="GO:0051539">
    <property type="term" value="F:4 iron, 4 sulfur cluster binding"/>
    <property type="evidence" value="ECO:0007669"/>
    <property type="project" value="UniProtKB-KW"/>
</dbReference>
<evidence type="ECO:0000256" key="18">
    <source>
        <dbReference type="ARBA" id="ARBA00065544"/>
    </source>
</evidence>
<evidence type="ECO:0000256" key="9">
    <source>
        <dbReference type="ARBA" id="ARBA00022771"/>
    </source>
</evidence>
<name>A0A4Y7T7P2_COPMI</name>
<accession>A0A4Y7T7P2</accession>
<comment type="similarity">
    <text evidence="3 19">Belongs to the DNA polymerase type-B family.</text>
</comment>
<dbReference type="Gene3D" id="3.30.342.10">
    <property type="entry name" value="DNA Polymerase, chain B, domain 1"/>
    <property type="match status" value="1"/>
</dbReference>
<dbReference type="PANTHER" id="PTHR10670">
    <property type="entry name" value="DNA POLYMERASE EPSILON CATALYTIC SUBUNIT A"/>
    <property type="match status" value="1"/>
</dbReference>
<dbReference type="Gene3D" id="3.90.1600.10">
    <property type="entry name" value="Palm domain of DNA polymerase"/>
    <property type="match status" value="1"/>
</dbReference>
<feature type="region of interest" description="Disordered" evidence="20">
    <location>
        <begin position="1"/>
        <end position="57"/>
    </location>
</feature>
<dbReference type="STRING" id="71717.A0A4Y7T7P2"/>
<comment type="cofactor">
    <cofactor evidence="1 19">
        <name>[4Fe-4S] cluster</name>
        <dbReference type="ChEBI" id="CHEBI:49883"/>
    </cofactor>
</comment>
<keyword evidence="9 19" id="KW-0863">Zinc-finger</keyword>
<dbReference type="Pfam" id="PF23250">
    <property type="entry name" value="zf_DPOE_2"/>
    <property type="match status" value="1"/>
</dbReference>
<dbReference type="Pfam" id="PF03104">
    <property type="entry name" value="DNA_pol_B_exo1"/>
    <property type="match status" value="1"/>
</dbReference>
<evidence type="ECO:0000256" key="20">
    <source>
        <dbReference type="SAM" id="MobiDB-lite"/>
    </source>
</evidence>
<dbReference type="GO" id="GO:0003677">
    <property type="term" value="F:DNA binding"/>
    <property type="evidence" value="ECO:0007669"/>
    <property type="project" value="UniProtKB-KW"/>
</dbReference>
<evidence type="ECO:0000256" key="7">
    <source>
        <dbReference type="ARBA" id="ARBA00022705"/>
    </source>
</evidence>
<dbReference type="InterPro" id="IPR055191">
    <property type="entry name" value="POL2_thumb"/>
</dbReference>
<dbReference type="GO" id="GO:0006272">
    <property type="term" value="P:leading strand elongation"/>
    <property type="evidence" value="ECO:0007669"/>
    <property type="project" value="TreeGrafter"/>
</dbReference>
<protein>
    <recommendedName>
        <fullName evidence="19">DNA polymerase epsilon catalytic subunit</fullName>
        <ecNumber evidence="19">2.7.7.7</ecNumber>
    </recommendedName>
</protein>
<dbReference type="FunFam" id="1.10.287.690:FF:000005">
    <property type="entry name" value="DNA polymerase epsilon catalytic subunit"/>
    <property type="match status" value="1"/>
</dbReference>